<feature type="non-terminal residue" evidence="1">
    <location>
        <position position="95"/>
    </location>
</feature>
<name>A0A8T1SEM2_CHESE</name>
<protein>
    <submittedName>
        <fullName evidence="1">Uncharacterized protein</fullName>
    </submittedName>
</protein>
<dbReference type="Proteomes" id="UP000765507">
    <property type="component" value="Unassembled WGS sequence"/>
</dbReference>
<sequence length="95" mass="10624">MLQMPDATSPSLLSQWLKRLQPFVVNPKVFACLRAKNTSCERLHEIVAALNGIYSNLTAEAQRNIYKGLKYYLTGDGSKQNCYNAARPSLSSTAW</sequence>
<proteinExistence type="predicted"/>
<comment type="caution">
    <text evidence="1">The sequence shown here is derived from an EMBL/GenBank/DDBJ whole genome shotgun (WGS) entry which is preliminary data.</text>
</comment>
<keyword evidence="2" id="KW-1185">Reference proteome</keyword>
<dbReference type="EMBL" id="JAHGAV010000255">
    <property type="protein sequence ID" value="KAG6927456.1"/>
    <property type="molecule type" value="Genomic_DNA"/>
</dbReference>
<evidence type="ECO:0000313" key="1">
    <source>
        <dbReference type="EMBL" id="KAG6927456.1"/>
    </source>
</evidence>
<evidence type="ECO:0000313" key="2">
    <source>
        <dbReference type="Proteomes" id="UP000765507"/>
    </source>
</evidence>
<gene>
    <name evidence="1" type="ORF">G0U57_009827</name>
</gene>
<reference evidence="1 2" key="1">
    <citation type="journal article" date="2020" name="G3 (Bethesda)">
        <title>Draft Genome of the Common Snapping Turtle, Chelydra serpentina, a Model for Phenotypic Plasticity in Reptiles.</title>
        <authorList>
            <person name="Das D."/>
            <person name="Singh S.K."/>
            <person name="Bierstedt J."/>
            <person name="Erickson A."/>
            <person name="Galli G.L.J."/>
            <person name="Crossley D.A. 2nd"/>
            <person name="Rhen T."/>
        </authorList>
    </citation>
    <scope>NUCLEOTIDE SEQUENCE [LARGE SCALE GENOMIC DNA]</scope>
    <source>
        <strain evidence="1">KW</strain>
    </source>
</reference>
<dbReference type="AlphaFoldDB" id="A0A8T1SEM2"/>
<organism evidence="1 2">
    <name type="scientific">Chelydra serpentina</name>
    <name type="common">Snapping turtle</name>
    <name type="synonym">Testudo serpentina</name>
    <dbReference type="NCBI Taxonomy" id="8475"/>
    <lineage>
        <taxon>Eukaryota</taxon>
        <taxon>Metazoa</taxon>
        <taxon>Chordata</taxon>
        <taxon>Craniata</taxon>
        <taxon>Vertebrata</taxon>
        <taxon>Euteleostomi</taxon>
        <taxon>Archelosauria</taxon>
        <taxon>Testudinata</taxon>
        <taxon>Testudines</taxon>
        <taxon>Cryptodira</taxon>
        <taxon>Durocryptodira</taxon>
        <taxon>Americhelydia</taxon>
        <taxon>Chelydroidea</taxon>
        <taxon>Chelydridae</taxon>
        <taxon>Chelydra</taxon>
    </lineage>
</organism>
<accession>A0A8T1SEM2</accession>